<gene>
    <name evidence="1" type="ORF">E0485_17940</name>
</gene>
<dbReference type="EMBL" id="SKFG01000021">
    <property type="protein sequence ID" value="TCZ75349.1"/>
    <property type="molecule type" value="Genomic_DNA"/>
</dbReference>
<dbReference type="AlphaFoldDB" id="A0A4R4E737"/>
<name>A0A4R4E737_9BACL</name>
<dbReference type="Pfam" id="PF13783">
    <property type="entry name" value="DUF4177"/>
    <property type="match status" value="1"/>
</dbReference>
<keyword evidence="2" id="KW-1185">Reference proteome</keyword>
<organism evidence="1 2">
    <name type="scientific">Paenibacillus albiflavus</name>
    <dbReference type="NCBI Taxonomy" id="2545760"/>
    <lineage>
        <taxon>Bacteria</taxon>
        <taxon>Bacillati</taxon>
        <taxon>Bacillota</taxon>
        <taxon>Bacilli</taxon>
        <taxon>Bacillales</taxon>
        <taxon>Paenibacillaceae</taxon>
        <taxon>Paenibacillus</taxon>
    </lineage>
</organism>
<proteinExistence type="predicted"/>
<dbReference type="Proteomes" id="UP000295418">
    <property type="component" value="Unassembled WGS sequence"/>
</dbReference>
<reference evidence="1 2" key="1">
    <citation type="submission" date="2019-03" db="EMBL/GenBank/DDBJ databases">
        <authorList>
            <person name="Kim M.K.M."/>
        </authorList>
    </citation>
    <scope>NUCLEOTIDE SEQUENCE [LARGE SCALE GENOMIC DNA]</scope>
    <source>
        <strain evidence="1 2">18JY21-1</strain>
    </source>
</reference>
<sequence length="64" mass="7294">MDTWEYKTLKLHTKGFFGGKVDLAEFENELNSLGSAGWELISCFDTSMSQGASREIVCVFKRKR</sequence>
<evidence type="ECO:0000313" key="1">
    <source>
        <dbReference type="EMBL" id="TCZ75349.1"/>
    </source>
</evidence>
<dbReference type="OrthoDB" id="5432776at2"/>
<accession>A0A4R4E737</accession>
<dbReference type="InterPro" id="IPR025234">
    <property type="entry name" value="YjzH-like"/>
</dbReference>
<dbReference type="RefSeq" id="WP_132419515.1">
    <property type="nucleotide sequence ID" value="NZ_SKFG01000021.1"/>
</dbReference>
<evidence type="ECO:0000313" key="2">
    <source>
        <dbReference type="Proteomes" id="UP000295418"/>
    </source>
</evidence>
<protein>
    <submittedName>
        <fullName evidence="1">DUF4177 domain-containing protein</fullName>
    </submittedName>
</protein>
<comment type="caution">
    <text evidence="1">The sequence shown here is derived from an EMBL/GenBank/DDBJ whole genome shotgun (WGS) entry which is preliminary data.</text>
</comment>